<keyword evidence="3 6" id="KW-1133">Transmembrane helix</keyword>
<feature type="transmembrane region" description="Helical" evidence="6">
    <location>
        <begin position="89"/>
        <end position="111"/>
    </location>
</feature>
<evidence type="ECO:0000256" key="3">
    <source>
        <dbReference type="ARBA" id="ARBA00022989"/>
    </source>
</evidence>
<evidence type="ECO:0000256" key="6">
    <source>
        <dbReference type="SAM" id="Phobius"/>
    </source>
</evidence>
<dbReference type="Gene3D" id="1.20.1250.20">
    <property type="entry name" value="MFS general substrate transporter like domains"/>
    <property type="match status" value="1"/>
</dbReference>
<gene>
    <name evidence="7" type="ORF">UCRPC4_g05041</name>
</gene>
<dbReference type="SUPFAM" id="SSF103473">
    <property type="entry name" value="MFS general substrate transporter"/>
    <property type="match status" value="1"/>
</dbReference>
<feature type="transmembrane region" description="Helical" evidence="6">
    <location>
        <begin position="195"/>
        <end position="214"/>
    </location>
</feature>
<dbReference type="PANTHER" id="PTHR23501:SF43">
    <property type="entry name" value="MULTIDRUG TRANSPORTER, PUTATIVE (AFU_ORTHOLOGUE AFUA_6G03040)-RELATED"/>
    <property type="match status" value="1"/>
</dbReference>
<name>A0A0G2GND7_PHACM</name>
<evidence type="ECO:0000256" key="4">
    <source>
        <dbReference type="ARBA" id="ARBA00023136"/>
    </source>
</evidence>
<dbReference type="PANTHER" id="PTHR23501">
    <property type="entry name" value="MAJOR FACILITATOR SUPERFAMILY"/>
    <property type="match status" value="1"/>
</dbReference>
<dbReference type="Proteomes" id="UP000053317">
    <property type="component" value="Unassembled WGS sequence"/>
</dbReference>
<dbReference type="InterPro" id="IPR036259">
    <property type="entry name" value="MFS_trans_sf"/>
</dbReference>
<evidence type="ECO:0000313" key="7">
    <source>
        <dbReference type="EMBL" id="KKY18330.1"/>
    </source>
</evidence>
<evidence type="ECO:0000256" key="5">
    <source>
        <dbReference type="SAM" id="MobiDB-lite"/>
    </source>
</evidence>
<feature type="transmembrane region" description="Helical" evidence="6">
    <location>
        <begin position="132"/>
        <end position="150"/>
    </location>
</feature>
<evidence type="ECO:0000256" key="1">
    <source>
        <dbReference type="ARBA" id="ARBA00004141"/>
    </source>
</evidence>
<keyword evidence="8" id="KW-1185">Reference proteome</keyword>
<dbReference type="AlphaFoldDB" id="A0A0G2GND7"/>
<feature type="transmembrane region" description="Helical" evidence="6">
    <location>
        <begin position="58"/>
        <end position="77"/>
    </location>
</feature>
<protein>
    <submittedName>
        <fullName evidence="7">Putative mfs multidrug</fullName>
    </submittedName>
</protein>
<comment type="caution">
    <text evidence="7">The sequence shown here is derived from an EMBL/GenBank/DDBJ whole genome shotgun (WGS) entry which is preliminary data.</text>
</comment>
<dbReference type="GO" id="GO:0005886">
    <property type="term" value="C:plasma membrane"/>
    <property type="evidence" value="ECO:0007669"/>
    <property type="project" value="TreeGrafter"/>
</dbReference>
<keyword evidence="2 6" id="KW-0812">Transmembrane</keyword>
<feature type="compositionally biased region" description="Basic and acidic residues" evidence="5">
    <location>
        <begin position="223"/>
        <end position="250"/>
    </location>
</feature>
<accession>A0A0G2GND7</accession>
<feature type="region of interest" description="Disordered" evidence="5">
    <location>
        <begin position="218"/>
        <end position="250"/>
    </location>
</feature>
<dbReference type="EMBL" id="LCWF01000127">
    <property type="protein sequence ID" value="KKY18330.1"/>
    <property type="molecule type" value="Genomic_DNA"/>
</dbReference>
<organism evidence="7 8">
    <name type="scientific">Phaeomoniella chlamydospora</name>
    <name type="common">Phaeoacremonium chlamydosporum</name>
    <dbReference type="NCBI Taxonomy" id="158046"/>
    <lineage>
        <taxon>Eukaryota</taxon>
        <taxon>Fungi</taxon>
        <taxon>Dikarya</taxon>
        <taxon>Ascomycota</taxon>
        <taxon>Pezizomycotina</taxon>
        <taxon>Eurotiomycetes</taxon>
        <taxon>Chaetothyriomycetidae</taxon>
        <taxon>Phaeomoniellales</taxon>
        <taxon>Phaeomoniellaceae</taxon>
        <taxon>Phaeomoniella</taxon>
    </lineage>
</organism>
<evidence type="ECO:0000313" key="8">
    <source>
        <dbReference type="Proteomes" id="UP000053317"/>
    </source>
</evidence>
<dbReference type="OrthoDB" id="440553at2759"/>
<reference evidence="7 8" key="1">
    <citation type="submission" date="2015-05" db="EMBL/GenBank/DDBJ databases">
        <title>Distinctive expansion of gene families associated with plant cell wall degradation and secondary metabolism in the genomes of grapevine trunk pathogens.</title>
        <authorList>
            <person name="Lawrence D.P."/>
            <person name="Travadon R."/>
            <person name="Rolshausen P.E."/>
            <person name="Baumgartner K."/>
        </authorList>
    </citation>
    <scope>NUCLEOTIDE SEQUENCE [LARGE SCALE GENOMIC DNA]</scope>
    <source>
        <strain evidence="7">UCRPC4</strain>
    </source>
</reference>
<comment type="subcellular location">
    <subcellularLocation>
        <location evidence="1">Membrane</location>
        <topology evidence="1">Multi-pass membrane protein</topology>
    </subcellularLocation>
</comment>
<reference evidence="7 8" key="2">
    <citation type="submission" date="2015-05" db="EMBL/GenBank/DDBJ databases">
        <authorList>
            <person name="Morales-Cruz A."/>
            <person name="Amrine K.C."/>
            <person name="Cantu D."/>
        </authorList>
    </citation>
    <scope>NUCLEOTIDE SEQUENCE [LARGE SCALE GENOMIC DNA]</scope>
    <source>
        <strain evidence="7">UCRPC4</strain>
    </source>
</reference>
<keyword evidence="4 6" id="KW-0472">Membrane</keyword>
<proteinExistence type="predicted"/>
<evidence type="ECO:0000256" key="2">
    <source>
        <dbReference type="ARBA" id="ARBA00022692"/>
    </source>
</evidence>
<dbReference type="GO" id="GO:0022857">
    <property type="term" value="F:transmembrane transporter activity"/>
    <property type="evidence" value="ECO:0007669"/>
    <property type="project" value="TreeGrafter"/>
</dbReference>
<sequence>MGLAGTSFYVCIVSIPERAQIVNNKSVLTSGVYLLPFLGSMAFSMVIWGGLNGKKNRIGPCLIVAACLQLLGQGLLSTLPATEEVPKRLFGYEVLIAFGVGGYYAITPIVAAVECENADRGIAQGIVSQSRFLGGSIGLAIAALVLNNKVKDALTGVLSPAQLRLLYDSPITLKQFPPEQQQLIRHVYSDGFNDIMRVMTYITAAMVPLSILTLSRNPPPIQKRIEDGGDDNDAAHDTGENSETRAEHTA</sequence>
<feature type="transmembrane region" description="Helical" evidence="6">
    <location>
        <begin position="32"/>
        <end position="51"/>
    </location>
</feature>